<dbReference type="EMBL" id="CM037625">
    <property type="protein sequence ID" value="KAH7997660.1"/>
    <property type="molecule type" value="Genomic_DNA"/>
</dbReference>
<keyword evidence="2" id="KW-1185">Reference proteome</keyword>
<sequence>MSVHRAWKTCAHSLVYGKCSPPVFFYTLKLIPSGATMCALAATASSVGPVSSHTVRSNSDHCRVPPQLVTRPRDQIVTQGRTVTFQCETKGNPPPAVFWQKEGSQILLFPSQPPQAMGRFSVSPSGEMTIMDVQTSDSGYYMCQAISVAGSILAKALLEVEDEAQFCTKSMQRCVAQVQEAISCTLWCLLIDLSRGDTAGNGKNKDVPALNSEPFDLKDWLHQLQLVVCFNVDNSCENKDPQKYTFRP</sequence>
<proteinExistence type="predicted"/>
<protein>
    <submittedName>
        <fullName evidence="1">Uncharacterized protein</fullName>
    </submittedName>
</protein>
<accession>A0ACB8EY83</accession>
<evidence type="ECO:0000313" key="2">
    <source>
        <dbReference type="Proteomes" id="UP000827872"/>
    </source>
</evidence>
<evidence type="ECO:0000313" key="1">
    <source>
        <dbReference type="EMBL" id="KAH7997660.1"/>
    </source>
</evidence>
<organism evidence="1 2">
    <name type="scientific">Sphaerodactylus townsendi</name>
    <dbReference type="NCBI Taxonomy" id="933632"/>
    <lineage>
        <taxon>Eukaryota</taxon>
        <taxon>Metazoa</taxon>
        <taxon>Chordata</taxon>
        <taxon>Craniata</taxon>
        <taxon>Vertebrata</taxon>
        <taxon>Euteleostomi</taxon>
        <taxon>Lepidosauria</taxon>
        <taxon>Squamata</taxon>
        <taxon>Bifurcata</taxon>
        <taxon>Gekkota</taxon>
        <taxon>Sphaerodactylidae</taxon>
        <taxon>Sphaerodactylus</taxon>
    </lineage>
</organism>
<dbReference type="Proteomes" id="UP000827872">
    <property type="component" value="Linkage Group LG12"/>
</dbReference>
<gene>
    <name evidence="1" type="ORF">K3G42_004895</name>
</gene>
<reference evidence="1" key="1">
    <citation type="submission" date="2021-08" db="EMBL/GenBank/DDBJ databases">
        <title>The first chromosome-level gecko genome reveals the dynamic sex chromosomes of Neotropical dwarf geckos (Sphaerodactylidae: Sphaerodactylus).</title>
        <authorList>
            <person name="Pinto B.J."/>
            <person name="Keating S.E."/>
            <person name="Gamble T."/>
        </authorList>
    </citation>
    <scope>NUCLEOTIDE SEQUENCE</scope>
    <source>
        <strain evidence="1">TG3544</strain>
    </source>
</reference>
<comment type="caution">
    <text evidence="1">The sequence shown here is derived from an EMBL/GenBank/DDBJ whole genome shotgun (WGS) entry which is preliminary data.</text>
</comment>
<name>A0ACB8EY83_9SAUR</name>